<sequence>MNTTPEQVLNIEDALVSEANPARLNGPLDYERCARLHNYLVAYGWRARHGQETPNLDELVSQPSIFAVEDTQVVRERLHPSVNSFLDSIFSPESGFFYWVNHISMQLVDDIFPDEGNDLDNLERFVVIYGTVVELGSHCVGVVYDQQLHRAAFPMTLENLGSVEPIDEHEDMWFPLETILTNWIYMLRIGKITADSPEGKAPEELSRSRSQIGLWSWLPYSPIQVDSTVAAIDRYSAAIEARMPSGSLLPISRNAPLFTDVELDAASIPEECFIRSVLTRIKTPRFKAIAPGLEVPLDTVAFTARQRFTGVPREQEAWGRNIPPVLLFAAVDSSRTVSFGKEIRWLFLGPEDDVPFNENDLIPAGLYSESVRRCEYDTEEAGFRLLLPFRAHNEARMSDGTSISPNSVTQLFQHGIFHPFGGERRAQRLERLIDRWRELVESGVWTVGRDGVEGTIDKFHTDSEIYWIAPDW</sequence>
<comment type="caution">
    <text evidence="1">The sequence shown here is derived from an EMBL/GenBank/DDBJ whole genome shotgun (WGS) entry which is preliminary data.</text>
</comment>
<reference evidence="1" key="1">
    <citation type="submission" date="2022-12" db="EMBL/GenBank/DDBJ databases">
        <authorList>
            <person name="Petersen C."/>
        </authorList>
    </citation>
    <scope>NUCLEOTIDE SEQUENCE</scope>
    <source>
        <strain evidence="1">IBT 17660</strain>
    </source>
</reference>
<evidence type="ECO:0000313" key="1">
    <source>
        <dbReference type="EMBL" id="KAJ5478096.1"/>
    </source>
</evidence>
<proteinExistence type="predicted"/>
<dbReference type="AlphaFoldDB" id="A0A9W9WXJ1"/>
<accession>A0A9W9WXJ1</accession>
<organism evidence="1 2">
    <name type="scientific">Penicillium desertorum</name>
    <dbReference type="NCBI Taxonomy" id="1303715"/>
    <lineage>
        <taxon>Eukaryota</taxon>
        <taxon>Fungi</taxon>
        <taxon>Dikarya</taxon>
        <taxon>Ascomycota</taxon>
        <taxon>Pezizomycotina</taxon>
        <taxon>Eurotiomycetes</taxon>
        <taxon>Eurotiomycetidae</taxon>
        <taxon>Eurotiales</taxon>
        <taxon>Aspergillaceae</taxon>
        <taxon>Penicillium</taxon>
    </lineage>
</organism>
<dbReference type="Proteomes" id="UP001147760">
    <property type="component" value="Unassembled WGS sequence"/>
</dbReference>
<reference evidence="1" key="2">
    <citation type="journal article" date="2023" name="IMA Fungus">
        <title>Comparative genomic study of the Penicillium genus elucidates a diverse pangenome and 15 lateral gene transfer events.</title>
        <authorList>
            <person name="Petersen C."/>
            <person name="Sorensen T."/>
            <person name="Nielsen M.R."/>
            <person name="Sondergaard T.E."/>
            <person name="Sorensen J.L."/>
            <person name="Fitzpatrick D.A."/>
            <person name="Frisvad J.C."/>
            <person name="Nielsen K.L."/>
        </authorList>
    </citation>
    <scope>NUCLEOTIDE SEQUENCE</scope>
    <source>
        <strain evidence="1">IBT 17660</strain>
    </source>
</reference>
<dbReference type="OrthoDB" id="3029470at2759"/>
<protein>
    <submittedName>
        <fullName evidence="1">Uncharacterized protein</fullName>
    </submittedName>
</protein>
<dbReference type="EMBL" id="JAPWDO010000003">
    <property type="protein sequence ID" value="KAJ5478096.1"/>
    <property type="molecule type" value="Genomic_DNA"/>
</dbReference>
<gene>
    <name evidence="1" type="ORF">N7530_003605</name>
</gene>
<evidence type="ECO:0000313" key="2">
    <source>
        <dbReference type="Proteomes" id="UP001147760"/>
    </source>
</evidence>
<name>A0A9W9WXJ1_9EURO</name>
<keyword evidence="2" id="KW-1185">Reference proteome</keyword>